<name>A0ACB9RDT9_9MYRT</name>
<accession>A0ACB9RDT9</accession>
<evidence type="ECO:0000313" key="2">
    <source>
        <dbReference type="Proteomes" id="UP001057402"/>
    </source>
</evidence>
<dbReference type="Proteomes" id="UP001057402">
    <property type="component" value="Chromosome 4"/>
</dbReference>
<evidence type="ECO:0000313" key="1">
    <source>
        <dbReference type="EMBL" id="KAI4377039.1"/>
    </source>
</evidence>
<keyword evidence="2" id="KW-1185">Reference proteome</keyword>
<gene>
    <name evidence="1" type="ORF">MLD38_014732</name>
</gene>
<organism evidence="1 2">
    <name type="scientific">Melastoma candidum</name>
    <dbReference type="NCBI Taxonomy" id="119954"/>
    <lineage>
        <taxon>Eukaryota</taxon>
        <taxon>Viridiplantae</taxon>
        <taxon>Streptophyta</taxon>
        <taxon>Embryophyta</taxon>
        <taxon>Tracheophyta</taxon>
        <taxon>Spermatophyta</taxon>
        <taxon>Magnoliopsida</taxon>
        <taxon>eudicotyledons</taxon>
        <taxon>Gunneridae</taxon>
        <taxon>Pentapetalae</taxon>
        <taxon>rosids</taxon>
        <taxon>malvids</taxon>
        <taxon>Myrtales</taxon>
        <taxon>Melastomataceae</taxon>
        <taxon>Melastomatoideae</taxon>
        <taxon>Melastomateae</taxon>
        <taxon>Melastoma</taxon>
    </lineage>
</organism>
<dbReference type="EMBL" id="CM042883">
    <property type="protein sequence ID" value="KAI4377039.1"/>
    <property type="molecule type" value="Genomic_DNA"/>
</dbReference>
<proteinExistence type="predicted"/>
<protein>
    <submittedName>
        <fullName evidence="1">Uncharacterized protein</fullName>
    </submittedName>
</protein>
<comment type="caution">
    <text evidence="1">The sequence shown here is derived from an EMBL/GenBank/DDBJ whole genome shotgun (WGS) entry which is preliminary data.</text>
</comment>
<reference evidence="2" key="1">
    <citation type="journal article" date="2023" name="Front. Plant Sci.">
        <title>Chromosomal-level genome assembly of Melastoma candidum provides insights into trichome evolution.</title>
        <authorList>
            <person name="Zhong Y."/>
            <person name="Wu W."/>
            <person name="Sun C."/>
            <person name="Zou P."/>
            <person name="Liu Y."/>
            <person name="Dai S."/>
            <person name="Zhou R."/>
        </authorList>
    </citation>
    <scope>NUCLEOTIDE SEQUENCE [LARGE SCALE GENOMIC DNA]</scope>
</reference>
<sequence length="206" mass="22201">MAPYNLVLSLFFFLLLPLCSPSSPQINTLPSDHQGNNLVRASCIHARYPAVCLRTLSAYRGPTSTPYEVARAALKVSLARAHSLTLLLSSKSLSHRPTSKKESAAFRDCAEMIASTVDELSGALDELKRLGKVGAGREAFGWAMSNAETWVSAALTDEDTCLEGFGEGGVAKGDVIRKKVKNVAKATSNALYMINKLDKSRGKVRV</sequence>